<reference evidence="11" key="1">
    <citation type="submission" date="2017-12" db="EMBL/GenBank/DDBJ databases">
        <authorList>
            <person name="Thomas-White K."/>
            <person name="Wolfe A.J."/>
        </authorList>
    </citation>
    <scope>NUCLEOTIDE SEQUENCE</scope>
    <source>
        <strain evidence="11">UMB0763</strain>
    </source>
</reference>
<evidence type="ECO:0000256" key="6">
    <source>
        <dbReference type="ARBA" id="ARBA00022840"/>
    </source>
</evidence>
<evidence type="ECO:0000256" key="2">
    <source>
        <dbReference type="ARBA" id="ARBA00022475"/>
    </source>
</evidence>
<evidence type="ECO:0000313" key="11">
    <source>
        <dbReference type="EMBL" id="WOT02658.1"/>
    </source>
</evidence>
<dbReference type="PANTHER" id="PTHR30042:SF2">
    <property type="entry name" value="POTASSIUM-TRANSPORTING ATPASE KDPC SUBUNIT"/>
    <property type="match status" value="1"/>
</dbReference>
<dbReference type="Pfam" id="PF02669">
    <property type="entry name" value="KdpC"/>
    <property type="match status" value="1"/>
</dbReference>
<evidence type="ECO:0000313" key="12">
    <source>
        <dbReference type="Proteomes" id="UP000234560"/>
    </source>
</evidence>
<gene>
    <name evidence="11" type="ORF">CYJ47_02470</name>
</gene>
<evidence type="ECO:0000256" key="7">
    <source>
        <dbReference type="ARBA" id="ARBA00022958"/>
    </source>
</evidence>
<evidence type="ECO:0000256" key="4">
    <source>
        <dbReference type="ARBA" id="ARBA00022692"/>
    </source>
</evidence>
<evidence type="ECO:0000256" key="3">
    <source>
        <dbReference type="ARBA" id="ARBA00022538"/>
    </source>
</evidence>
<protein>
    <submittedName>
        <fullName evidence="11">Potassium-transporting ATPase subunit C</fullName>
    </submittedName>
</protein>
<evidence type="ECO:0000256" key="1">
    <source>
        <dbReference type="ARBA" id="ARBA00022448"/>
    </source>
</evidence>
<sequence>MSLRSLASMYGRNLGAGFVAVGVCVAGLGIAYPVAVWGVSRVTADTADGALVYSGDCLLASTELSDGRTDGPWFFGRGEGLTNMGPNNEELLNSINTRRQEIATREGVEPATIPPDALTGSGSGADSGISQEYAQLQVPRVARERGMTEDEVQALVADATVGKSFGVLGEKWVNVTKLNLSLPNGTSCESGS</sequence>
<evidence type="ECO:0000256" key="5">
    <source>
        <dbReference type="ARBA" id="ARBA00022741"/>
    </source>
</evidence>
<keyword evidence="2" id="KW-1003">Cell membrane</keyword>
<evidence type="ECO:0000256" key="9">
    <source>
        <dbReference type="ARBA" id="ARBA00023065"/>
    </source>
</evidence>
<dbReference type="EMBL" id="CP136958">
    <property type="protein sequence ID" value="WOT02658.1"/>
    <property type="molecule type" value="Genomic_DNA"/>
</dbReference>
<keyword evidence="5" id="KW-0547">Nucleotide-binding</keyword>
<keyword evidence="1" id="KW-0813">Transport</keyword>
<dbReference type="KEGG" id="cpyr:CYJ47_02470"/>
<keyword evidence="7" id="KW-0630">Potassium</keyword>
<dbReference type="InterPro" id="IPR003820">
    <property type="entry name" value="KdpC"/>
</dbReference>
<proteinExistence type="predicted"/>
<name>A0AAF1BSD2_9CORY</name>
<evidence type="ECO:0000256" key="10">
    <source>
        <dbReference type="ARBA" id="ARBA00023136"/>
    </source>
</evidence>
<keyword evidence="3" id="KW-0633">Potassium transport</keyword>
<accession>A0AAF1BSD2</accession>
<dbReference type="RefSeq" id="WP_101679418.1">
    <property type="nucleotide sequence ID" value="NZ_CP136958.1"/>
</dbReference>
<dbReference type="GO" id="GO:0005524">
    <property type="term" value="F:ATP binding"/>
    <property type="evidence" value="ECO:0007669"/>
    <property type="project" value="UniProtKB-KW"/>
</dbReference>
<keyword evidence="6" id="KW-0067">ATP-binding</keyword>
<keyword evidence="4" id="KW-0812">Transmembrane</keyword>
<keyword evidence="9" id="KW-0406">Ion transport</keyword>
<keyword evidence="10" id="KW-0472">Membrane</keyword>
<reference evidence="11" key="2">
    <citation type="submission" date="2023-10" db="EMBL/GenBank/DDBJ databases">
        <authorList>
            <person name="Choi B."/>
        </authorList>
    </citation>
    <scope>NUCLEOTIDE SEQUENCE</scope>
    <source>
        <strain evidence="11">UMB0763</strain>
    </source>
</reference>
<dbReference type="AlphaFoldDB" id="A0AAF1BSD2"/>
<dbReference type="GO" id="GO:0016020">
    <property type="term" value="C:membrane"/>
    <property type="evidence" value="ECO:0007669"/>
    <property type="project" value="InterPro"/>
</dbReference>
<keyword evidence="8" id="KW-1133">Transmembrane helix</keyword>
<dbReference type="PANTHER" id="PTHR30042">
    <property type="entry name" value="POTASSIUM-TRANSPORTING ATPASE C CHAIN"/>
    <property type="match status" value="1"/>
</dbReference>
<dbReference type="Proteomes" id="UP000234560">
    <property type="component" value="Chromosome"/>
</dbReference>
<evidence type="ECO:0000256" key="8">
    <source>
        <dbReference type="ARBA" id="ARBA00022989"/>
    </source>
</evidence>
<organism evidence="11 12">
    <name type="scientific">Corynebacterium pyruviciproducens</name>
    <dbReference type="NCBI Taxonomy" id="598660"/>
    <lineage>
        <taxon>Bacteria</taxon>
        <taxon>Bacillati</taxon>
        <taxon>Actinomycetota</taxon>
        <taxon>Actinomycetes</taxon>
        <taxon>Mycobacteriales</taxon>
        <taxon>Corynebacteriaceae</taxon>
        <taxon>Corynebacterium</taxon>
    </lineage>
</organism>
<dbReference type="GO" id="GO:0008556">
    <property type="term" value="F:P-type potassium transmembrane transporter activity"/>
    <property type="evidence" value="ECO:0007669"/>
    <property type="project" value="InterPro"/>
</dbReference>